<comment type="caution">
    <text evidence="12">The sequence shown here is derived from an EMBL/GenBank/DDBJ whole genome shotgun (WGS) entry which is preliminary data.</text>
</comment>
<dbReference type="AlphaFoldDB" id="A0A250VUU6"/>
<dbReference type="InterPro" id="IPR029063">
    <property type="entry name" value="SAM-dependent_MTases_sf"/>
</dbReference>
<dbReference type="SUPFAM" id="SSF53335">
    <property type="entry name" value="S-adenosyl-L-methionine-dependent methyltransferases"/>
    <property type="match status" value="1"/>
</dbReference>
<evidence type="ECO:0000256" key="9">
    <source>
        <dbReference type="ARBA" id="ARBA00030757"/>
    </source>
</evidence>
<evidence type="ECO:0000256" key="4">
    <source>
        <dbReference type="ARBA" id="ARBA00013346"/>
    </source>
</evidence>
<evidence type="ECO:0000256" key="2">
    <source>
        <dbReference type="ARBA" id="ARBA00005369"/>
    </source>
</evidence>
<evidence type="ECO:0000256" key="6">
    <source>
        <dbReference type="ARBA" id="ARBA00022603"/>
    </source>
</evidence>
<evidence type="ECO:0000256" key="3">
    <source>
        <dbReference type="ARBA" id="ARBA00011890"/>
    </source>
</evidence>
<evidence type="ECO:0000256" key="11">
    <source>
        <dbReference type="ARBA" id="ARBA00031350"/>
    </source>
</evidence>
<comment type="similarity">
    <text evidence="2">Belongs to the methyltransferase superfamily. L-isoaspartyl/D-aspartyl protein methyltransferase family.</text>
</comment>
<comment type="subcellular location">
    <subcellularLocation>
        <location evidence="1">Cytoplasm</location>
    </subcellularLocation>
</comment>
<dbReference type="Pfam" id="PF01135">
    <property type="entry name" value="PCMT"/>
    <property type="match status" value="1"/>
</dbReference>
<dbReference type="PANTHER" id="PTHR11579:SF0">
    <property type="entry name" value="PROTEIN-L-ISOASPARTATE(D-ASPARTATE) O-METHYLTRANSFERASE"/>
    <property type="match status" value="1"/>
</dbReference>
<dbReference type="EC" id="2.1.1.77" evidence="3"/>
<evidence type="ECO:0000256" key="1">
    <source>
        <dbReference type="ARBA" id="ARBA00004496"/>
    </source>
</evidence>
<keyword evidence="13" id="KW-1185">Reference proteome</keyword>
<proteinExistence type="inferred from homology"/>
<evidence type="ECO:0000313" key="12">
    <source>
        <dbReference type="EMBL" id="GAX57849.1"/>
    </source>
</evidence>
<name>A0A250VUU6_STROL</name>
<evidence type="ECO:0000256" key="8">
    <source>
        <dbReference type="ARBA" id="ARBA00022691"/>
    </source>
</evidence>
<protein>
    <recommendedName>
        <fullName evidence="4">Protein-L-isoaspartate O-methyltransferase</fullName>
        <ecNumber evidence="3">2.1.1.77</ecNumber>
    </recommendedName>
    <alternativeName>
        <fullName evidence="11">L-isoaspartyl protein carboxyl methyltransferase</fullName>
    </alternativeName>
    <alternativeName>
        <fullName evidence="9">Protein L-isoaspartyl methyltransferase</fullName>
    </alternativeName>
    <alternativeName>
        <fullName evidence="10">Protein-beta-aspartate methyltransferase</fullName>
    </alternativeName>
</protein>
<dbReference type="InterPro" id="IPR000682">
    <property type="entry name" value="PCMT"/>
</dbReference>
<keyword evidence="8" id="KW-0949">S-adenosyl-L-methionine</keyword>
<dbReference type="EMBL" id="BDQI01000041">
    <property type="protein sequence ID" value="GAX57849.1"/>
    <property type="molecule type" value="Genomic_DNA"/>
</dbReference>
<dbReference type="GO" id="GO:0032259">
    <property type="term" value="P:methylation"/>
    <property type="evidence" value="ECO:0007669"/>
    <property type="project" value="UniProtKB-KW"/>
</dbReference>
<evidence type="ECO:0000313" key="13">
    <source>
        <dbReference type="Proteomes" id="UP000217446"/>
    </source>
</evidence>
<evidence type="ECO:0000256" key="7">
    <source>
        <dbReference type="ARBA" id="ARBA00022679"/>
    </source>
</evidence>
<dbReference type="PANTHER" id="PTHR11579">
    <property type="entry name" value="PROTEIN-L-ISOASPARTATE O-METHYLTRANSFERASE"/>
    <property type="match status" value="1"/>
</dbReference>
<accession>A0A250VUU6</accession>
<keyword evidence="6 12" id="KW-0489">Methyltransferase</keyword>
<reference evidence="13" key="1">
    <citation type="submission" date="2017-05" db="EMBL/GenBank/DDBJ databases">
        <title>Streptomyces olivochromogenes NBRC 3561 whole genome shotgun sequence.</title>
        <authorList>
            <person name="Dohra H."/>
            <person name="Kodani S."/>
        </authorList>
    </citation>
    <scope>NUCLEOTIDE SEQUENCE [LARGE SCALE GENOMIC DNA]</scope>
    <source>
        <strain evidence="13">NBRC 3561</strain>
    </source>
</reference>
<keyword evidence="5" id="KW-0963">Cytoplasm</keyword>
<dbReference type="CDD" id="cd02440">
    <property type="entry name" value="AdoMet_MTases"/>
    <property type="match status" value="1"/>
</dbReference>
<gene>
    <name evidence="12" type="ORF">SO3561_09419</name>
</gene>
<dbReference type="GO" id="GO:0005737">
    <property type="term" value="C:cytoplasm"/>
    <property type="evidence" value="ECO:0007669"/>
    <property type="project" value="UniProtKB-SubCell"/>
</dbReference>
<organism evidence="12 13">
    <name type="scientific">Streptomyces olivochromogenes</name>
    <dbReference type="NCBI Taxonomy" id="1963"/>
    <lineage>
        <taxon>Bacteria</taxon>
        <taxon>Bacillati</taxon>
        <taxon>Actinomycetota</taxon>
        <taxon>Actinomycetes</taxon>
        <taxon>Kitasatosporales</taxon>
        <taxon>Streptomycetaceae</taxon>
        <taxon>Streptomyces</taxon>
    </lineage>
</organism>
<sequence length="376" mass="40066">MLTDPLLRDALLRVRRELLLPHAVSKPGIEPIEWRLLDGAHPDDQDEWLDLVHGADSVLLQRDGEPLDSLERGRLSGGHMTSMSTYTPLTAEALQALRPTPGVRYLDLGTGPAVSLAYAAAITGPGDATGVERDGHMAAFARRNLERLGVGATVVAGDALEGHAAGAPYDLVHSGIGVPCLPAAWVEQLAPGGRLLTTVTTRTPSWVGQVLVTRTPAGRVEAVLTGGPRGHRPLHGYAWLTAVDHRSRIAASPGRPRPTRLTPPPDDAYGFWLAAAYLAPGLVRDFQAETMTIVAPEEDSWAVADPDGTTVRVHGPRDVWADLEDIHTRWVRAGRPGAFRVDVPEDGGTQHVASGTGPDALEWVLPASSAPPRQPA</sequence>
<dbReference type="Proteomes" id="UP000217446">
    <property type="component" value="Unassembled WGS sequence"/>
</dbReference>
<evidence type="ECO:0000256" key="5">
    <source>
        <dbReference type="ARBA" id="ARBA00022490"/>
    </source>
</evidence>
<evidence type="ECO:0000256" key="10">
    <source>
        <dbReference type="ARBA" id="ARBA00031323"/>
    </source>
</evidence>
<keyword evidence="7 12" id="KW-0808">Transferase</keyword>
<dbReference type="Gene3D" id="3.40.50.150">
    <property type="entry name" value="Vaccinia Virus protein VP39"/>
    <property type="match status" value="1"/>
</dbReference>
<dbReference type="GO" id="GO:0004719">
    <property type="term" value="F:protein-L-isoaspartate (D-aspartate) O-methyltransferase activity"/>
    <property type="evidence" value="ECO:0007669"/>
    <property type="project" value="UniProtKB-EC"/>
</dbReference>
<dbReference type="RefSeq" id="WP_235613957.1">
    <property type="nucleotide sequence ID" value="NZ_BDQI01000041.1"/>
</dbReference>